<gene>
    <name evidence="1" type="ORF">SISNIDRAFT_471188</name>
</gene>
<dbReference type="Proteomes" id="UP000076722">
    <property type="component" value="Unassembled WGS sequence"/>
</dbReference>
<protein>
    <submittedName>
        <fullName evidence="1">Uncharacterized protein</fullName>
    </submittedName>
</protein>
<organism evidence="1 2">
    <name type="scientific">Sistotremastrum niveocremeum HHB9708</name>
    <dbReference type="NCBI Taxonomy" id="1314777"/>
    <lineage>
        <taxon>Eukaryota</taxon>
        <taxon>Fungi</taxon>
        <taxon>Dikarya</taxon>
        <taxon>Basidiomycota</taxon>
        <taxon>Agaricomycotina</taxon>
        <taxon>Agaricomycetes</taxon>
        <taxon>Sistotremastrales</taxon>
        <taxon>Sistotremastraceae</taxon>
        <taxon>Sertulicium</taxon>
        <taxon>Sertulicium niveocremeum</taxon>
    </lineage>
</organism>
<sequence length="170" mass="18044">MTSWIGVKVTARASSRNAIGGRSAAVQWRCLILKRDHSGGGETSRVLGERIELRVWIGKENGALTPTDCFRCHRRTRSVSAVGTAMPLFPSMQRDRETMVKTRKQLNEIPLLILTADVNTEVASGADGDADVNADADADAVVKAVVDVVVDGTAEVDVDVGVDAGVDAVA</sequence>
<keyword evidence="2" id="KW-1185">Reference proteome</keyword>
<proteinExistence type="predicted"/>
<accession>A0A164MY92</accession>
<dbReference type="AlphaFoldDB" id="A0A164MY92"/>
<dbReference type="EMBL" id="KV419455">
    <property type="protein sequence ID" value="KZS87168.1"/>
    <property type="molecule type" value="Genomic_DNA"/>
</dbReference>
<name>A0A164MY92_9AGAM</name>
<evidence type="ECO:0000313" key="2">
    <source>
        <dbReference type="Proteomes" id="UP000076722"/>
    </source>
</evidence>
<evidence type="ECO:0000313" key="1">
    <source>
        <dbReference type="EMBL" id="KZS87168.1"/>
    </source>
</evidence>
<reference evidence="1 2" key="1">
    <citation type="journal article" date="2016" name="Mol. Biol. Evol.">
        <title>Comparative Genomics of Early-Diverging Mushroom-Forming Fungi Provides Insights into the Origins of Lignocellulose Decay Capabilities.</title>
        <authorList>
            <person name="Nagy L.G."/>
            <person name="Riley R."/>
            <person name="Tritt A."/>
            <person name="Adam C."/>
            <person name="Daum C."/>
            <person name="Floudas D."/>
            <person name="Sun H."/>
            <person name="Yadav J.S."/>
            <person name="Pangilinan J."/>
            <person name="Larsson K.H."/>
            <person name="Matsuura K."/>
            <person name="Barry K."/>
            <person name="Labutti K."/>
            <person name="Kuo R."/>
            <person name="Ohm R.A."/>
            <person name="Bhattacharya S.S."/>
            <person name="Shirouzu T."/>
            <person name="Yoshinaga Y."/>
            <person name="Martin F.M."/>
            <person name="Grigoriev I.V."/>
            <person name="Hibbett D.S."/>
        </authorList>
    </citation>
    <scope>NUCLEOTIDE SEQUENCE [LARGE SCALE GENOMIC DNA]</scope>
    <source>
        <strain evidence="1 2">HHB9708</strain>
    </source>
</reference>